<comment type="caution">
    <text evidence="2">The sequence shown here is derived from an EMBL/GenBank/DDBJ whole genome shotgun (WGS) entry which is preliminary data.</text>
</comment>
<gene>
    <name evidence="2" type="ORF">EGT67_22835</name>
</gene>
<feature type="domain" description="SnoaL-like" evidence="1">
    <location>
        <begin position="21"/>
        <end position="144"/>
    </location>
</feature>
<dbReference type="InterPro" id="IPR032710">
    <property type="entry name" value="NTF2-like_dom_sf"/>
</dbReference>
<dbReference type="SUPFAM" id="SSF54427">
    <property type="entry name" value="NTF2-like"/>
    <property type="match status" value="1"/>
</dbReference>
<organism evidence="2 3">
    <name type="scientific">Prescottella agglutinans</name>
    <dbReference type="NCBI Taxonomy" id="1644129"/>
    <lineage>
        <taxon>Bacteria</taxon>
        <taxon>Bacillati</taxon>
        <taxon>Actinomycetota</taxon>
        <taxon>Actinomycetes</taxon>
        <taxon>Mycobacteriales</taxon>
        <taxon>Nocardiaceae</taxon>
        <taxon>Prescottella</taxon>
    </lineage>
</organism>
<sequence length="154" mass="16741">MTATGTEGAVGATDIDALSFVEIHQLYGRQSHLIDEGHAVEWAATFTADGEFHSPSYPAPVVGAAALADFARGFFTNASVVGEVHRHVLTNIVARPAGTDELEVHAYLQIVATRIGGDSRLVRFTTVTDRVVREDGQWRIARRTVRRDDQAPQS</sequence>
<evidence type="ECO:0000313" key="3">
    <source>
        <dbReference type="Proteomes" id="UP000286208"/>
    </source>
</evidence>
<dbReference type="OrthoDB" id="9130903at2"/>
<dbReference type="Pfam" id="PF13577">
    <property type="entry name" value="SnoaL_4"/>
    <property type="match status" value="1"/>
</dbReference>
<evidence type="ECO:0000313" key="2">
    <source>
        <dbReference type="EMBL" id="RVW07369.1"/>
    </source>
</evidence>
<protein>
    <submittedName>
        <fullName evidence="2">Nuclear transport factor 2 family protein</fullName>
    </submittedName>
</protein>
<evidence type="ECO:0000259" key="1">
    <source>
        <dbReference type="Pfam" id="PF13577"/>
    </source>
</evidence>
<proteinExistence type="predicted"/>
<reference evidence="2 3" key="1">
    <citation type="submission" date="2018-11" db="EMBL/GenBank/DDBJ databases">
        <title>Rhodococcus spongicola sp. nov. and Rhodococcus xishaensis sp. nov. from marine sponges.</title>
        <authorList>
            <person name="Li L."/>
            <person name="Lin H.W."/>
        </authorList>
    </citation>
    <scope>NUCLEOTIDE SEQUENCE [LARGE SCALE GENOMIC DNA]</scope>
    <source>
        <strain evidence="2 3">CCTCC AB2014297</strain>
    </source>
</reference>
<keyword evidence="3" id="KW-1185">Reference proteome</keyword>
<dbReference type="RefSeq" id="WP_127918373.1">
    <property type="nucleotide sequence ID" value="NZ_RKLP01000013.1"/>
</dbReference>
<name>A0A438B8U8_9NOCA</name>
<dbReference type="AlphaFoldDB" id="A0A438B8U8"/>
<dbReference type="Proteomes" id="UP000286208">
    <property type="component" value="Unassembled WGS sequence"/>
</dbReference>
<dbReference type="EMBL" id="RKLP01000013">
    <property type="protein sequence ID" value="RVW07369.1"/>
    <property type="molecule type" value="Genomic_DNA"/>
</dbReference>
<accession>A0A438B8U8</accession>
<dbReference type="InterPro" id="IPR037401">
    <property type="entry name" value="SnoaL-like"/>
</dbReference>
<dbReference type="Gene3D" id="3.10.450.50">
    <property type="match status" value="1"/>
</dbReference>